<dbReference type="Pfam" id="PF00196">
    <property type="entry name" value="GerE"/>
    <property type="match status" value="1"/>
</dbReference>
<dbReference type="InterPro" id="IPR016032">
    <property type="entry name" value="Sig_transdc_resp-reg_C-effctor"/>
</dbReference>
<evidence type="ECO:0000313" key="4">
    <source>
        <dbReference type="Proteomes" id="UP001500571"/>
    </source>
</evidence>
<dbReference type="PRINTS" id="PR00038">
    <property type="entry name" value="HTHLUXR"/>
</dbReference>
<dbReference type="Gene3D" id="3.40.50.2300">
    <property type="match status" value="1"/>
</dbReference>
<proteinExistence type="predicted"/>
<dbReference type="PANTHER" id="PTHR43214">
    <property type="entry name" value="TWO-COMPONENT RESPONSE REGULATOR"/>
    <property type="match status" value="1"/>
</dbReference>
<dbReference type="PROSITE" id="PS00622">
    <property type="entry name" value="HTH_LUXR_1"/>
    <property type="match status" value="1"/>
</dbReference>
<feature type="domain" description="HTH luxR-type" evidence="2">
    <location>
        <begin position="156"/>
        <end position="221"/>
    </location>
</feature>
<keyword evidence="4" id="KW-1185">Reference proteome</keyword>
<gene>
    <name evidence="3" type="ORF">GCM10009798_32300</name>
</gene>
<accession>A0ABN2RHP8</accession>
<dbReference type="Proteomes" id="UP001500571">
    <property type="component" value="Unassembled WGS sequence"/>
</dbReference>
<evidence type="ECO:0000259" key="2">
    <source>
        <dbReference type="PROSITE" id="PS50043"/>
    </source>
</evidence>
<comment type="caution">
    <text evidence="3">The sequence shown here is derived from an EMBL/GenBank/DDBJ whole genome shotgun (WGS) entry which is preliminary data.</text>
</comment>
<dbReference type="InterPro" id="IPR039420">
    <property type="entry name" value="WalR-like"/>
</dbReference>
<reference evidence="3 4" key="1">
    <citation type="journal article" date="2019" name="Int. J. Syst. Evol. Microbiol.">
        <title>The Global Catalogue of Microorganisms (GCM) 10K type strain sequencing project: providing services to taxonomists for standard genome sequencing and annotation.</title>
        <authorList>
            <consortium name="The Broad Institute Genomics Platform"/>
            <consortium name="The Broad Institute Genome Sequencing Center for Infectious Disease"/>
            <person name="Wu L."/>
            <person name="Ma J."/>
        </authorList>
    </citation>
    <scope>NUCLEOTIDE SEQUENCE [LARGE SCALE GENOMIC DNA]</scope>
    <source>
        <strain evidence="3 4">JCM 15309</strain>
    </source>
</reference>
<dbReference type="SMART" id="SM00421">
    <property type="entry name" value="HTH_LUXR"/>
    <property type="match status" value="1"/>
</dbReference>
<dbReference type="SUPFAM" id="SSF46894">
    <property type="entry name" value="C-terminal effector domain of the bipartite response regulators"/>
    <property type="match status" value="1"/>
</dbReference>
<organism evidence="3 4">
    <name type="scientific">Nocardioides panacihumi</name>
    <dbReference type="NCBI Taxonomy" id="400774"/>
    <lineage>
        <taxon>Bacteria</taxon>
        <taxon>Bacillati</taxon>
        <taxon>Actinomycetota</taxon>
        <taxon>Actinomycetes</taxon>
        <taxon>Propionibacteriales</taxon>
        <taxon>Nocardioidaceae</taxon>
        <taxon>Nocardioides</taxon>
    </lineage>
</organism>
<dbReference type="RefSeq" id="WP_344046532.1">
    <property type="nucleotide sequence ID" value="NZ_BAAAPB010000004.1"/>
</dbReference>
<dbReference type="PANTHER" id="PTHR43214:SF44">
    <property type="entry name" value="TWO-COMPONENT RESPONSE REGULATOR"/>
    <property type="match status" value="1"/>
</dbReference>
<keyword evidence="1" id="KW-0238">DNA-binding</keyword>
<dbReference type="InterPro" id="IPR011006">
    <property type="entry name" value="CheY-like_superfamily"/>
</dbReference>
<evidence type="ECO:0000313" key="3">
    <source>
        <dbReference type="EMBL" id="GAA1969252.1"/>
    </source>
</evidence>
<name>A0ABN2RHP8_9ACTN</name>
<protein>
    <recommendedName>
        <fullName evidence="2">HTH luxR-type domain-containing protein</fullName>
    </recommendedName>
</protein>
<evidence type="ECO:0000256" key="1">
    <source>
        <dbReference type="ARBA" id="ARBA00023125"/>
    </source>
</evidence>
<dbReference type="PROSITE" id="PS50043">
    <property type="entry name" value="HTH_LUXR_2"/>
    <property type="match status" value="1"/>
</dbReference>
<dbReference type="EMBL" id="BAAAPB010000004">
    <property type="protein sequence ID" value="GAA1969252.1"/>
    <property type="molecule type" value="Genomic_DNA"/>
</dbReference>
<dbReference type="CDD" id="cd06170">
    <property type="entry name" value="LuxR_C_like"/>
    <property type="match status" value="1"/>
</dbReference>
<dbReference type="InterPro" id="IPR000792">
    <property type="entry name" value="Tscrpt_reg_LuxR_C"/>
</dbReference>
<sequence length="245" mass="26383">MSGSEPARRLCVAVASEQALVADAVRASLGSRDFQAATVRWPGEQLVSPRRAATHDGYDVGLLISDLDRWARLRAASLLISQVRLPWVVLTAAPHGPMWGAALEAGAKIVLPSSTSFDEVCEVVLGVARGCVTTAPPERERLIGQWNELLERRELVGQRVQSLTPREHEVLTMLYAGDPVARIAQLLEVSPATVRSQVKAVLRKLHVNTQLGAVAALGDLLALEAMDSLGSLDSLDSLESMELRA</sequence>
<dbReference type="SUPFAM" id="SSF52172">
    <property type="entry name" value="CheY-like"/>
    <property type="match status" value="1"/>
</dbReference>